<dbReference type="RefSeq" id="WP_284305577.1">
    <property type="nucleotide sequence ID" value="NZ_BSUO01000001.1"/>
</dbReference>
<dbReference type="Gene3D" id="3.40.50.10350">
    <property type="entry name" value="Glycerate kinase, domain 1"/>
    <property type="match status" value="1"/>
</dbReference>
<dbReference type="InterPro" id="IPR036129">
    <property type="entry name" value="Glycerate_kinase_sf"/>
</dbReference>
<dbReference type="Gene3D" id="3.90.1510.10">
    <property type="entry name" value="Glycerate kinase, domain 2"/>
    <property type="match status" value="1"/>
</dbReference>
<dbReference type="Pfam" id="PF02595">
    <property type="entry name" value="Gly_kinase"/>
    <property type="match status" value="1"/>
</dbReference>
<dbReference type="PIRSF" id="PIRSF006078">
    <property type="entry name" value="GlxK"/>
    <property type="match status" value="1"/>
</dbReference>
<dbReference type="PANTHER" id="PTHR21599">
    <property type="entry name" value="GLYCERATE KINASE"/>
    <property type="match status" value="1"/>
</dbReference>
<comment type="similarity">
    <text evidence="1 4">Belongs to the glycerate kinase type-1 family.</text>
</comment>
<keyword evidence="2 4" id="KW-0808">Transferase</keyword>
<dbReference type="InterPro" id="IPR018193">
    <property type="entry name" value="Glyc_kinase_flavodox-like_fold"/>
</dbReference>
<dbReference type="InterPro" id="IPR018197">
    <property type="entry name" value="Glycerate_kinase_RE-like"/>
</dbReference>
<organism evidence="5 6">
    <name type="scientific">Mobilicoccus caccae</name>
    <dbReference type="NCBI Taxonomy" id="1859295"/>
    <lineage>
        <taxon>Bacteria</taxon>
        <taxon>Bacillati</taxon>
        <taxon>Actinomycetota</taxon>
        <taxon>Actinomycetes</taxon>
        <taxon>Micrococcales</taxon>
        <taxon>Dermatophilaceae</taxon>
        <taxon>Mobilicoccus</taxon>
    </lineage>
</organism>
<dbReference type="InterPro" id="IPR004381">
    <property type="entry name" value="Glycerate_kinase"/>
</dbReference>
<dbReference type="GO" id="GO:0016301">
    <property type="term" value="F:kinase activity"/>
    <property type="evidence" value="ECO:0007669"/>
    <property type="project" value="UniProtKB-KW"/>
</dbReference>
<name>A0ABQ6IX96_9MICO</name>
<sequence length="401" mass="40736">MPAVVPHRFLIAPSGFKESLDSTEVAEAIGRGIRRALPGAITERIPMVDGGEGTAEALARSTGGRLVHHQVSGPVGDPVDSHFALLGGDLEGTAVVEMAAAAGLRLVPADLRDPTATSTRGVGELVLAALDAGATRIIVGCGDSGTSDGGAGFVRALGARILDVDGTEIAEGGAALAGAVRLDLTGLDPRVRQVDIQVACNIHNVLTGERGVARVFGPQKGASPEQVETLDRALTRWAELLSTTCADTLEELHLDVATGPGTGASGGLGAALAAVCGAHLRERFEVLLDGELSGIDLDAAIERADIVITAEGAVDFQTPRGKVPAEVARRAEAKGKPCLALAGSIGEGATDVHDIGIGAILNIITIPMDLAQAVAEAQTLVADAAERATRLLVIGATFDAD</sequence>
<evidence type="ECO:0000256" key="1">
    <source>
        <dbReference type="ARBA" id="ARBA00006284"/>
    </source>
</evidence>
<dbReference type="SUPFAM" id="SSF110738">
    <property type="entry name" value="Glycerate kinase I"/>
    <property type="match status" value="1"/>
</dbReference>
<dbReference type="Proteomes" id="UP001157126">
    <property type="component" value="Unassembled WGS sequence"/>
</dbReference>
<evidence type="ECO:0000313" key="5">
    <source>
        <dbReference type="EMBL" id="GMA42124.1"/>
    </source>
</evidence>
<protein>
    <submittedName>
        <fullName evidence="5">Glycerate kinase</fullName>
    </submittedName>
</protein>
<gene>
    <name evidence="5" type="ORF">GCM10025883_41690</name>
</gene>
<evidence type="ECO:0000256" key="3">
    <source>
        <dbReference type="ARBA" id="ARBA00022777"/>
    </source>
</evidence>
<proteinExistence type="inferred from homology"/>
<accession>A0ABQ6IX96</accession>
<reference evidence="6" key="1">
    <citation type="journal article" date="2019" name="Int. J. Syst. Evol. Microbiol.">
        <title>The Global Catalogue of Microorganisms (GCM) 10K type strain sequencing project: providing services to taxonomists for standard genome sequencing and annotation.</title>
        <authorList>
            <consortium name="The Broad Institute Genomics Platform"/>
            <consortium name="The Broad Institute Genome Sequencing Center for Infectious Disease"/>
            <person name="Wu L."/>
            <person name="Ma J."/>
        </authorList>
    </citation>
    <scope>NUCLEOTIDE SEQUENCE [LARGE SCALE GENOMIC DNA]</scope>
    <source>
        <strain evidence="6">NBRC 113072</strain>
    </source>
</reference>
<evidence type="ECO:0000256" key="2">
    <source>
        <dbReference type="ARBA" id="ARBA00022679"/>
    </source>
</evidence>
<comment type="caution">
    <text evidence="5">The sequence shown here is derived from an EMBL/GenBank/DDBJ whole genome shotgun (WGS) entry which is preliminary data.</text>
</comment>
<dbReference type="EMBL" id="BSUO01000001">
    <property type="protein sequence ID" value="GMA42124.1"/>
    <property type="molecule type" value="Genomic_DNA"/>
</dbReference>
<dbReference type="PANTHER" id="PTHR21599:SF0">
    <property type="entry name" value="GLYCERATE KINASE"/>
    <property type="match status" value="1"/>
</dbReference>
<keyword evidence="3 4" id="KW-0418">Kinase</keyword>
<evidence type="ECO:0000256" key="4">
    <source>
        <dbReference type="PIRNR" id="PIRNR006078"/>
    </source>
</evidence>
<dbReference type="NCBIfam" id="TIGR00045">
    <property type="entry name" value="glycerate kinase"/>
    <property type="match status" value="1"/>
</dbReference>
<evidence type="ECO:0000313" key="6">
    <source>
        <dbReference type="Proteomes" id="UP001157126"/>
    </source>
</evidence>
<keyword evidence="6" id="KW-1185">Reference proteome</keyword>